<dbReference type="Proteomes" id="UP000295278">
    <property type="component" value="Unassembled WGS sequence"/>
</dbReference>
<dbReference type="Pfam" id="PF00403">
    <property type="entry name" value="HMA"/>
    <property type="match status" value="1"/>
</dbReference>
<dbReference type="EMBL" id="SMFM01000009">
    <property type="protein sequence ID" value="TDD74344.1"/>
    <property type="molecule type" value="Genomic_DNA"/>
</dbReference>
<keyword evidence="3" id="KW-1185">Reference proteome</keyword>
<dbReference type="RefSeq" id="WP_131910534.1">
    <property type="nucleotide sequence ID" value="NZ_SMFM01000009.1"/>
</dbReference>
<dbReference type="CDD" id="cd00371">
    <property type="entry name" value="HMA"/>
    <property type="match status" value="1"/>
</dbReference>
<feature type="domain" description="HMA" evidence="1">
    <location>
        <begin position="5"/>
        <end position="71"/>
    </location>
</feature>
<accession>A0A4R5ATB4</accession>
<evidence type="ECO:0000313" key="2">
    <source>
        <dbReference type="EMBL" id="TDD74344.1"/>
    </source>
</evidence>
<evidence type="ECO:0000313" key="3">
    <source>
        <dbReference type="Proteomes" id="UP000295278"/>
    </source>
</evidence>
<protein>
    <submittedName>
        <fullName evidence="2">Copper chaperone</fullName>
    </submittedName>
</protein>
<reference evidence="2 3" key="1">
    <citation type="submission" date="2019-03" db="EMBL/GenBank/DDBJ databases">
        <title>Flavobacterium AT-3-2 sp. nov., isolated from arctic soil.</title>
        <authorList>
            <person name="Chaudhary D.K."/>
        </authorList>
    </citation>
    <scope>NUCLEOTIDE SEQUENCE [LARGE SCALE GENOMIC DNA]</scope>
    <source>
        <strain evidence="2 3">AT-3-2</strain>
    </source>
</reference>
<sequence>MENNNQNLQFKTNINCGGCVAKVTPFLNDAEGVCHWEVDTNNKDKVLTVKSEGITQEQVIETVQKAGFKIEPLSKD</sequence>
<organism evidence="2 3">
    <name type="scientific">Flavobacterium caseinilyticum</name>
    <dbReference type="NCBI Taxonomy" id="2541732"/>
    <lineage>
        <taxon>Bacteria</taxon>
        <taxon>Pseudomonadati</taxon>
        <taxon>Bacteroidota</taxon>
        <taxon>Flavobacteriia</taxon>
        <taxon>Flavobacteriales</taxon>
        <taxon>Flavobacteriaceae</taxon>
        <taxon>Flavobacterium</taxon>
    </lineage>
</organism>
<dbReference type="PROSITE" id="PS50846">
    <property type="entry name" value="HMA_2"/>
    <property type="match status" value="1"/>
</dbReference>
<dbReference type="InterPro" id="IPR006121">
    <property type="entry name" value="HMA_dom"/>
</dbReference>
<dbReference type="SUPFAM" id="SSF55008">
    <property type="entry name" value="HMA, heavy metal-associated domain"/>
    <property type="match status" value="1"/>
</dbReference>
<dbReference type="OrthoDB" id="677920at2"/>
<name>A0A4R5ATB4_9FLAO</name>
<dbReference type="AlphaFoldDB" id="A0A4R5ATB4"/>
<proteinExistence type="predicted"/>
<gene>
    <name evidence="2" type="ORF">E0F89_14690</name>
</gene>
<dbReference type="GO" id="GO:0046872">
    <property type="term" value="F:metal ion binding"/>
    <property type="evidence" value="ECO:0007669"/>
    <property type="project" value="InterPro"/>
</dbReference>
<dbReference type="Gene3D" id="3.30.70.100">
    <property type="match status" value="1"/>
</dbReference>
<dbReference type="InterPro" id="IPR036163">
    <property type="entry name" value="HMA_dom_sf"/>
</dbReference>
<evidence type="ECO:0000259" key="1">
    <source>
        <dbReference type="PROSITE" id="PS50846"/>
    </source>
</evidence>
<comment type="caution">
    <text evidence="2">The sequence shown here is derived from an EMBL/GenBank/DDBJ whole genome shotgun (WGS) entry which is preliminary data.</text>
</comment>